<dbReference type="InterPro" id="IPR018114">
    <property type="entry name" value="TRYPSIN_HIS"/>
</dbReference>
<evidence type="ECO:0000259" key="10">
    <source>
        <dbReference type="PROSITE" id="PS50240"/>
    </source>
</evidence>
<comment type="catalytic activity">
    <reaction evidence="7">
        <text>Preferential cleavage: Arg-|-Xaa, Lys-|-Xaa.</text>
        <dbReference type="EC" id="3.4.21.4"/>
    </reaction>
</comment>
<dbReference type="SMART" id="SM00020">
    <property type="entry name" value="Tryp_SPc"/>
    <property type="match status" value="1"/>
</dbReference>
<organism evidence="11 12">
    <name type="scientific">Labeo rohita</name>
    <name type="common">Indian major carp</name>
    <name type="synonym">Cyprinus rohita</name>
    <dbReference type="NCBI Taxonomy" id="84645"/>
    <lineage>
        <taxon>Eukaryota</taxon>
        <taxon>Metazoa</taxon>
        <taxon>Chordata</taxon>
        <taxon>Craniata</taxon>
        <taxon>Vertebrata</taxon>
        <taxon>Euteleostomi</taxon>
        <taxon>Actinopterygii</taxon>
        <taxon>Neopterygii</taxon>
        <taxon>Teleostei</taxon>
        <taxon>Ostariophysi</taxon>
        <taxon>Cypriniformes</taxon>
        <taxon>Cyprinidae</taxon>
        <taxon>Labeoninae</taxon>
        <taxon>Labeonini</taxon>
        <taxon>Labeo</taxon>
    </lineage>
</organism>
<evidence type="ECO:0000256" key="5">
    <source>
        <dbReference type="ARBA" id="ARBA00022825"/>
    </source>
</evidence>
<dbReference type="PRINTS" id="PR00722">
    <property type="entry name" value="CHYMOTRYPSIN"/>
</dbReference>
<feature type="compositionally biased region" description="Low complexity" evidence="9">
    <location>
        <begin position="143"/>
        <end position="158"/>
    </location>
</feature>
<dbReference type="InterPro" id="IPR001254">
    <property type="entry name" value="Trypsin_dom"/>
</dbReference>
<evidence type="ECO:0000256" key="9">
    <source>
        <dbReference type="SAM" id="MobiDB-lite"/>
    </source>
</evidence>
<dbReference type="InterPro" id="IPR009003">
    <property type="entry name" value="Peptidase_S1_PA"/>
</dbReference>
<name>A0ABQ8LX86_LABRO</name>
<dbReference type="PANTHER" id="PTHR24264:SF15">
    <property type="entry name" value="RIKEN CDNA 2210010C04 GENE"/>
    <property type="match status" value="1"/>
</dbReference>
<dbReference type="Gene3D" id="2.40.10.10">
    <property type="entry name" value="Trypsin-like serine proteases"/>
    <property type="match status" value="2"/>
</dbReference>
<keyword evidence="2" id="KW-0964">Secreted</keyword>
<keyword evidence="6" id="KW-1015">Disulfide bond</keyword>
<dbReference type="PROSITE" id="PS00134">
    <property type="entry name" value="TRYPSIN_HIS"/>
    <property type="match status" value="1"/>
</dbReference>
<feature type="compositionally biased region" description="Polar residues" evidence="9">
    <location>
        <begin position="89"/>
        <end position="106"/>
    </location>
</feature>
<accession>A0ABQ8LX86</accession>
<evidence type="ECO:0000313" key="12">
    <source>
        <dbReference type="Proteomes" id="UP000830375"/>
    </source>
</evidence>
<evidence type="ECO:0000313" key="11">
    <source>
        <dbReference type="EMBL" id="KAI2655247.1"/>
    </source>
</evidence>
<dbReference type="PROSITE" id="PS50240">
    <property type="entry name" value="TRYPSIN_DOM"/>
    <property type="match status" value="1"/>
</dbReference>
<feature type="domain" description="Peptidase S1" evidence="10">
    <location>
        <begin position="372"/>
        <end position="610"/>
    </location>
</feature>
<dbReference type="Proteomes" id="UP000830375">
    <property type="component" value="Unassembled WGS sequence"/>
</dbReference>
<sequence>MEQVRAMESPAHCTTAGGELDDNSGDLIDFSTEDLEDNSGDLIDFSTEDLENNSGDLIDFFTEVSTCLVMPACMESPPTLPLLPMSTSVCSPLSPDSPSAHPQPTTCAVGAPRVCQLPSASGLEDPSSPPPASESRTPPQPSDPAASPRLSAPSSPSSPIGPPAPPGSLVFPAPPWSVVGPSSPQDSVPTAAPRHSVPPALWTSFLPLAQPPSSVAPAPPRTFGSPPTPRSPEPRAPPWPSGSSVSPWIFGSPSPPRAPPPAAPPLSVAPLESSAFSPPWLLPPSAPPWVVMMAVVWVSHGSSCSGSLLSSPWLLPPSSPPWTLFIVLLPEDRPPPEPPPTMTLLFSLPFHAARSRLPGGGNAAPLNDDDKIVGGFECTKNGVQYQVSLNSGYHFCGGSLITNRWVVSAAHCYKSSIQVRLGEHNIDVTEGTEQFISSERIIRHPSYNSNTLDNDIMLIKLVSTASLNSYVQTVSLPSSCASAGTECLISGWGNMSATGSNYPSRLMCLWAPILSDTTCRSAYPGEITSNMFCAGFMEGGMDSCQSSSITLYLPISTRVDLLQGDSGGPVVCNGRLQGIVSWGYGCAQRNKPGVYTKVCNYVSWINTTISSN</sequence>
<feature type="region of interest" description="Disordered" evidence="9">
    <location>
        <begin position="1"/>
        <end position="27"/>
    </location>
</feature>
<dbReference type="PANTHER" id="PTHR24264">
    <property type="entry name" value="TRYPSIN-RELATED"/>
    <property type="match status" value="1"/>
</dbReference>
<keyword evidence="4" id="KW-0378">Hydrolase</keyword>
<protein>
    <recommendedName>
        <fullName evidence="8">trypsin</fullName>
        <ecNumber evidence="8">3.4.21.4</ecNumber>
    </recommendedName>
</protein>
<keyword evidence="5" id="KW-0720">Serine protease</keyword>
<evidence type="ECO:0000256" key="2">
    <source>
        <dbReference type="ARBA" id="ARBA00022525"/>
    </source>
</evidence>
<dbReference type="EC" id="3.4.21.4" evidence="8"/>
<gene>
    <name evidence="11" type="ORF">H4Q32_017606</name>
</gene>
<dbReference type="CDD" id="cd00190">
    <property type="entry name" value="Tryp_SPc"/>
    <property type="match status" value="1"/>
</dbReference>
<dbReference type="SUPFAM" id="SSF50494">
    <property type="entry name" value="Trypsin-like serine proteases"/>
    <property type="match status" value="1"/>
</dbReference>
<feature type="region of interest" description="Disordered" evidence="9">
    <location>
        <begin position="212"/>
        <end position="244"/>
    </location>
</feature>
<reference evidence="11 12" key="1">
    <citation type="submission" date="2022-01" db="EMBL/GenBank/DDBJ databases">
        <title>A high-quality chromosome-level genome assembly of rohu carp, Labeo rohita.</title>
        <authorList>
            <person name="Arick M.A. II"/>
            <person name="Hsu C.-Y."/>
            <person name="Magbanua Z."/>
            <person name="Pechanova O."/>
            <person name="Grover C."/>
            <person name="Miller E."/>
            <person name="Thrash A."/>
            <person name="Ezzel L."/>
            <person name="Alam S."/>
            <person name="Benzie J."/>
            <person name="Hamilton M."/>
            <person name="Karsi A."/>
            <person name="Lawrence M.L."/>
            <person name="Peterson D.G."/>
        </authorList>
    </citation>
    <scope>NUCLEOTIDE SEQUENCE [LARGE SCALE GENOMIC DNA]</scope>
    <source>
        <strain evidence="12">BAU-BD-2019</strain>
        <tissue evidence="11">Blood</tissue>
    </source>
</reference>
<feature type="compositionally biased region" description="Pro residues" evidence="9">
    <location>
        <begin position="226"/>
        <end position="240"/>
    </location>
</feature>
<keyword evidence="12" id="KW-1185">Reference proteome</keyword>
<dbReference type="InterPro" id="IPR001314">
    <property type="entry name" value="Peptidase_S1A"/>
</dbReference>
<comment type="caution">
    <text evidence="11">The sequence shown here is derived from an EMBL/GenBank/DDBJ whole genome shotgun (WGS) entry which is preliminary data.</text>
</comment>
<dbReference type="Pfam" id="PF00089">
    <property type="entry name" value="Trypsin"/>
    <property type="match status" value="2"/>
</dbReference>
<evidence type="ECO:0000256" key="8">
    <source>
        <dbReference type="ARBA" id="ARBA00038868"/>
    </source>
</evidence>
<dbReference type="InterPro" id="IPR050127">
    <property type="entry name" value="Serine_Proteases_S1"/>
</dbReference>
<keyword evidence="3" id="KW-0645">Protease</keyword>
<comment type="subcellular location">
    <subcellularLocation>
        <location evidence="1">Secreted</location>
    </subcellularLocation>
</comment>
<evidence type="ECO:0000256" key="7">
    <source>
        <dbReference type="ARBA" id="ARBA00036320"/>
    </source>
</evidence>
<feature type="compositionally biased region" description="Pro residues" evidence="9">
    <location>
        <begin position="127"/>
        <end position="142"/>
    </location>
</feature>
<evidence type="ECO:0000256" key="3">
    <source>
        <dbReference type="ARBA" id="ARBA00022670"/>
    </source>
</evidence>
<evidence type="ECO:0000256" key="4">
    <source>
        <dbReference type="ARBA" id="ARBA00022801"/>
    </source>
</evidence>
<feature type="region of interest" description="Disordered" evidence="9">
    <location>
        <begin position="89"/>
        <end position="195"/>
    </location>
</feature>
<evidence type="ECO:0000256" key="6">
    <source>
        <dbReference type="ARBA" id="ARBA00023157"/>
    </source>
</evidence>
<proteinExistence type="predicted"/>
<evidence type="ECO:0000256" key="1">
    <source>
        <dbReference type="ARBA" id="ARBA00004613"/>
    </source>
</evidence>
<dbReference type="EMBL" id="JACTAM010000016">
    <property type="protein sequence ID" value="KAI2655247.1"/>
    <property type="molecule type" value="Genomic_DNA"/>
</dbReference>
<dbReference type="InterPro" id="IPR043504">
    <property type="entry name" value="Peptidase_S1_PA_chymotrypsin"/>
</dbReference>